<dbReference type="SUPFAM" id="SSF46785">
    <property type="entry name" value="Winged helix' DNA-binding domain"/>
    <property type="match status" value="1"/>
</dbReference>
<dbReference type="AlphaFoldDB" id="A0A914C1H2"/>
<dbReference type="SMART" id="SM00339">
    <property type="entry name" value="FH"/>
    <property type="match status" value="1"/>
</dbReference>
<evidence type="ECO:0000313" key="9">
    <source>
        <dbReference type="Proteomes" id="UP000887540"/>
    </source>
</evidence>
<dbReference type="PANTHER" id="PTHR46721">
    <property type="entry name" value="FORKHEAD BOX PROTEIN N1"/>
    <property type="match status" value="1"/>
</dbReference>
<evidence type="ECO:0000256" key="4">
    <source>
        <dbReference type="ARBA" id="ARBA00023163"/>
    </source>
</evidence>
<feature type="compositionally biased region" description="Low complexity" evidence="7">
    <location>
        <begin position="518"/>
        <end position="530"/>
    </location>
</feature>
<reference evidence="10" key="1">
    <citation type="submission" date="2022-11" db="UniProtKB">
        <authorList>
            <consortium name="WormBaseParasite"/>
        </authorList>
    </citation>
    <scope>IDENTIFICATION</scope>
</reference>
<keyword evidence="4" id="KW-0804">Transcription</keyword>
<proteinExistence type="predicted"/>
<evidence type="ECO:0000256" key="1">
    <source>
        <dbReference type="ARBA" id="ARBA00022473"/>
    </source>
</evidence>
<dbReference type="CDD" id="cd20030">
    <property type="entry name" value="FH_FOXN1-like"/>
    <property type="match status" value="1"/>
</dbReference>
<dbReference type="GO" id="GO:0000981">
    <property type="term" value="F:DNA-binding transcription factor activity, RNA polymerase II-specific"/>
    <property type="evidence" value="ECO:0007669"/>
    <property type="project" value="TreeGrafter"/>
</dbReference>
<evidence type="ECO:0000256" key="3">
    <source>
        <dbReference type="ARBA" id="ARBA00023125"/>
    </source>
</evidence>
<dbReference type="GO" id="GO:0005634">
    <property type="term" value="C:nucleus"/>
    <property type="evidence" value="ECO:0007669"/>
    <property type="project" value="UniProtKB-SubCell"/>
</dbReference>
<keyword evidence="9" id="KW-1185">Reference proteome</keyword>
<dbReference type="InterPro" id="IPR049624">
    <property type="entry name" value="FOXN1_4"/>
</dbReference>
<keyword evidence="2" id="KW-0805">Transcription regulation</keyword>
<dbReference type="PANTHER" id="PTHR46721:SF3">
    <property type="entry name" value="FORKHEAD BOX N1"/>
    <property type="match status" value="1"/>
</dbReference>
<keyword evidence="3 6" id="KW-0238">DNA-binding</keyword>
<organism evidence="9 10">
    <name type="scientific">Acrobeloides nanus</name>
    <dbReference type="NCBI Taxonomy" id="290746"/>
    <lineage>
        <taxon>Eukaryota</taxon>
        <taxon>Metazoa</taxon>
        <taxon>Ecdysozoa</taxon>
        <taxon>Nematoda</taxon>
        <taxon>Chromadorea</taxon>
        <taxon>Rhabditida</taxon>
        <taxon>Tylenchina</taxon>
        <taxon>Cephalobomorpha</taxon>
        <taxon>Cephaloboidea</taxon>
        <taxon>Cephalobidae</taxon>
        <taxon>Acrobeloides</taxon>
    </lineage>
</organism>
<accession>A0A914C1H2</accession>
<evidence type="ECO:0000313" key="10">
    <source>
        <dbReference type="WBParaSite" id="ACRNAN_Path_151.g548.t1"/>
    </source>
</evidence>
<dbReference type="PRINTS" id="PR00053">
    <property type="entry name" value="FORKHEAD"/>
</dbReference>
<evidence type="ECO:0000256" key="5">
    <source>
        <dbReference type="ARBA" id="ARBA00023242"/>
    </source>
</evidence>
<dbReference type="InterPro" id="IPR030456">
    <property type="entry name" value="TF_fork_head_CS_2"/>
</dbReference>
<dbReference type="Pfam" id="PF00250">
    <property type="entry name" value="Forkhead"/>
    <property type="match status" value="1"/>
</dbReference>
<feature type="DNA-binding region" description="Fork-head" evidence="6">
    <location>
        <begin position="230"/>
        <end position="327"/>
    </location>
</feature>
<dbReference type="PROSITE" id="PS50039">
    <property type="entry name" value="FORK_HEAD_3"/>
    <property type="match status" value="1"/>
</dbReference>
<keyword evidence="5 6" id="KW-0539">Nucleus</keyword>
<dbReference type="GO" id="GO:0000976">
    <property type="term" value="F:transcription cis-regulatory region binding"/>
    <property type="evidence" value="ECO:0007669"/>
    <property type="project" value="TreeGrafter"/>
</dbReference>
<name>A0A914C1H2_9BILA</name>
<sequence length="647" mass="73888">MIRYEYEDEEEEIQQADASTSPRLDINMEDLGDIDEFFADPHFQAIVNETPWLQTIANEFYEQADMKSFFFEDEPQQVQGTSQESSSLTEPNSQLFLSQPLENRITKIESVPVDEFNDEDIFMNENLHHHEYLEYQQPIVKKIEEYDQPQHSRVHTIQAEAQNYQQAMALKPRNEEPRPTAPVPPAALPGRAPLLSYGSNSSSTKYAKIDQIQTTQPKIIEERKYEGFGKPSYSYSCLIALALKNSATGQLTVSEIYAFMCEHFPYFRGAPSGWKNSVRHNLSLNKCFQKIEVDEPGCHGRKSCLWRLNPNKQIKMDQEIRKWRERHEKNILSCMTCPADLNLIEAGKKGMPPSVRKRQPMEKPVINMNWPRTITQPKIIRRPTFLTKGNSHFKVLRTPKITISDGETVRQAAARNLEQLLHQRSAPIIPNYRQNQNTIHTVHKTNSDGKTTVIRVTSSGRHTQTFNSQVTSMPTSISSDIVTSLPSTSTTATIRMGGITVRAVDADSVMEQQQPATSSSQIQQHQSPQHLQTTFPMLNQRPKSPELNFARMNEDNRAMKIEPNEEPPQRNDPMPPVFSPMFYYDLLHENDNRTLLEAPIGNHEFENRSLSPLHFASCPYETVTNALNDNSLLQSALAQSPCKSNML</sequence>
<protein>
    <submittedName>
        <fullName evidence="10">Fork-head domain-containing protein</fullName>
    </submittedName>
</protein>
<dbReference type="InterPro" id="IPR036390">
    <property type="entry name" value="WH_DNA-bd_sf"/>
</dbReference>
<comment type="subcellular location">
    <subcellularLocation>
        <location evidence="6">Nucleus</location>
    </subcellularLocation>
</comment>
<dbReference type="Gene3D" id="1.10.10.10">
    <property type="entry name" value="Winged helix-like DNA-binding domain superfamily/Winged helix DNA-binding domain"/>
    <property type="match status" value="1"/>
</dbReference>
<dbReference type="Proteomes" id="UP000887540">
    <property type="component" value="Unplaced"/>
</dbReference>
<evidence type="ECO:0000256" key="2">
    <source>
        <dbReference type="ARBA" id="ARBA00023015"/>
    </source>
</evidence>
<evidence type="ECO:0000256" key="7">
    <source>
        <dbReference type="SAM" id="MobiDB-lite"/>
    </source>
</evidence>
<dbReference type="PROSITE" id="PS00658">
    <property type="entry name" value="FORK_HEAD_2"/>
    <property type="match status" value="1"/>
</dbReference>
<dbReference type="InterPro" id="IPR001766">
    <property type="entry name" value="Fork_head_dom"/>
</dbReference>
<feature type="domain" description="Fork-head" evidence="8">
    <location>
        <begin position="230"/>
        <end position="327"/>
    </location>
</feature>
<evidence type="ECO:0000256" key="6">
    <source>
        <dbReference type="PROSITE-ProRule" id="PRU00089"/>
    </source>
</evidence>
<keyword evidence="1" id="KW-0217">Developmental protein</keyword>
<dbReference type="WBParaSite" id="ACRNAN_Path_151.g548.t1">
    <property type="protein sequence ID" value="ACRNAN_Path_151.g548.t1"/>
    <property type="gene ID" value="ACRNAN_Path_151.g548"/>
</dbReference>
<evidence type="ECO:0000259" key="8">
    <source>
        <dbReference type="PROSITE" id="PS50039"/>
    </source>
</evidence>
<feature type="region of interest" description="Disordered" evidence="7">
    <location>
        <begin position="509"/>
        <end position="530"/>
    </location>
</feature>
<dbReference type="InterPro" id="IPR036388">
    <property type="entry name" value="WH-like_DNA-bd_sf"/>
</dbReference>